<dbReference type="SUPFAM" id="SSF51316">
    <property type="entry name" value="Mss4-like"/>
    <property type="match status" value="1"/>
</dbReference>
<dbReference type="PROSITE" id="PS51891">
    <property type="entry name" value="CENP_V_GFA"/>
    <property type="match status" value="1"/>
</dbReference>
<dbReference type="InterPro" id="IPR052355">
    <property type="entry name" value="CENP-V-like"/>
</dbReference>
<dbReference type="GO" id="GO:0046872">
    <property type="term" value="F:metal ion binding"/>
    <property type="evidence" value="ECO:0007669"/>
    <property type="project" value="UniProtKB-KW"/>
</dbReference>
<evidence type="ECO:0000256" key="2">
    <source>
        <dbReference type="ARBA" id="ARBA00022723"/>
    </source>
</evidence>
<dbReference type="EMBL" id="MU005966">
    <property type="protein sequence ID" value="KAF2862391.1"/>
    <property type="molecule type" value="Genomic_DNA"/>
</dbReference>
<proteinExistence type="inferred from homology"/>
<keyword evidence="2" id="KW-0479">Metal-binding</keyword>
<gene>
    <name evidence="5" type="ORF">K470DRAFT_9674</name>
</gene>
<feature type="domain" description="CENP-V/GFA" evidence="4">
    <location>
        <begin position="5"/>
        <end position="147"/>
    </location>
</feature>
<evidence type="ECO:0000256" key="3">
    <source>
        <dbReference type="ARBA" id="ARBA00022833"/>
    </source>
</evidence>
<keyword evidence="6" id="KW-1185">Reference proteome</keyword>
<keyword evidence="3" id="KW-0862">Zinc</keyword>
<evidence type="ECO:0000259" key="4">
    <source>
        <dbReference type="PROSITE" id="PS51891"/>
    </source>
</evidence>
<dbReference type="InterPro" id="IPR006913">
    <property type="entry name" value="CENP-V/GFA"/>
</dbReference>
<sequence length="202" mass="22692">MTQTYTGSCHCGFIRYVVRITLPPKNIEVKDRPRSEDVGVRIYKCNCSTCMKMNLLHLRPSHSPSDFAVLTPLTVEDGSTLGDYLVFKRKHHWYFCRECGVHCFAFGSPDGTGSPHGEIVTVTRTSLGLTPPEGDVEVWRPKEAGWDEGRKGYLSINATTLDADQAGLDLREWHEKKWIAYVDCKDGVGMLREGEPHQGGVY</sequence>
<comment type="similarity">
    <text evidence="1">Belongs to the Gfa family.</text>
</comment>
<reference evidence="5" key="1">
    <citation type="journal article" date="2020" name="Stud. Mycol.">
        <title>101 Dothideomycetes genomes: a test case for predicting lifestyles and emergence of pathogens.</title>
        <authorList>
            <person name="Haridas S."/>
            <person name="Albert R."/>
            <person name="Binder M."/>
            <person name="Bloem J."/>
            <person name="Labutti K."/>
            <person name="Salamov A."/>
            <person name="Andreopoulos B."/>
            <person name="Baker S."/>
            <person name="Barry K."/>
            <person name="Bills G."/>
            <person name="Bluhm B."/>
            <person name="Cannon C."/>
            <person name="Castanera R."/>
            <person name="Culley D."/>
            <person name="Daum C."/>
            <person name="Ezra D."/>
            <person name="Gonzalez J."/>
            <person name="Henrissat B."/>
            <person name="Kuo A."/>
            <person name="Liang C."/>
            <person name="Lipzen A."/>
            <person name="Lutzoni F."/>
            <person name="Magnuson J."/>
            <person name="Mondo S."/>
            <person name="Nolan M."/>
            <person name="Ohm R."/>
            <person name="Pangilinan J."/>
            <person name="Park H.-J."/>
            <person name="Ramirez L."/>
            <person name="Alfaro M."/>
            <person name="Sun H."/>
            <person name="Tritt A."/>
            <person name="Yoshinaga Y."/>
            <person name="Zwiers L.-H."/>
            <person name="Turgeon B."/>
            <person name="Goodwin S."/>
            <person name="Spatafora J."/>
            <person name="Crous P."/>
            <person name="Grigoriev I."/>
        </authorList>
    </citation>
    <scope>NUCLEOTIDE SEQUENCE</scope>
    <source>
        <strain evidence="5">CBS 480.64</strain>
    </source>
</reference>
<dbReference type="GO" id="GO:0016846">
    <property type="term" value="F:carbon-sulfur lyase activity"/>
    <property type="evidence" value="ECO:0007669"/>
    <property type="project" value="InterPro"/>
</dbReference>
<dbReference type="Proteomes" id="UP000799421">
    <property type="component" value="Unassembled WGS sequence"/>
</dbReference>
<dbReference type="PANTHER" id="PTHR28620:SF1">
    <property type="entry name" value="CENP-V_GFA DOMAIN-CONTAINING PROTEIN"/>
    <property type="match status" value="1"/>
</dbReference>
<dbReference type="InterPro" id="IPR011057">
    <property type="entry name" value="Mss4-like_sf"/>
</dbReference>
<evidence type="ECO:0000256" key="1">
    <source>
        <dbReference type="ARBA" id="ARBA00005495"/>
    </source>
</evidence>
<evidence type="ECO:0000313" key="6">
    <source>
        <dbReference type="Proteomes" id="UP000799421"/>
    </source>
</evidence>
<organism evidence="5 6">
    <name type="scientific">Piedraia hortae CBS 480.64</name>
    <dbReference type="NCBI Taxonomy" id="1314780"/>
    <lineage>
        <taxon>Eukaryota</taxon>
        <taxon>Fungi</taxon>
        <taxon>Dikarya</taxon>
        <taxon>Ascomycota</taxon>
        <taxon>Pezizomycotina</taxon>
        <taxon>Dothideomycetes</taxon>
        <taxon>Dothideomycetidae</taxon>
        <taxon>Capnodiales</taxon>
        <taxon>Piedraiaceae</taxon>
        <taxon>Piedraia</taxon>
    </lineage>
</organism>
<dbReference type="Gene3D" id="2.170.150.70">
    <property type="match status" value="1"/>
</dbReference>
<name>A0A6A7C4F4_9PEZI</name>
<protein>
    <recommendedName>
        <fullName evidence="4">CENP-V/GFA domain-containing protein</fullName>
    </recommendedName>
</protein>
<dbReference type="OrthoDB" id="3930719at2759"/>
<evidence type="ECO:0000313" key="5">
    <source>
        <dbReference type="EMBL" id="KAF2862391.1"/>
    </source>
</evidence>
<accession>A0A6A7C4F4</accession>
<dbReference type="PANTHER" id="PTHR28620">
    <property type="entry name" value="CENTROMERE PROTEIN V"/>
    <property type="match status" value="1"/>
</dbReference>
<dbReference type="AlphaFoldDB" id="A0A6A7C4F4"/>